<dbReference type="RefSeq" id="WP_382262586.1">
    <property type="nucleotide sequence ID" value="NZ_JBHRZO010000023.1"/>
</dbReference>
<evidence type="ECO:0000313" key="2">
    <source>
        <dbReference type="Proteomes" id="UP001595783"/>
    </source>
</evidence>
<comment type="caution">
    <text evidence="1">The sequence shown here is derived from an EMBL/GenBank/DDBJ whole genome shotgun (WGS) entry which is preliminary data.</text>
</comment>
<name>A0ABV7ZJ84_9HELI</name>
<proteinExistence type="predicted"/>
<gene>
    <name evidence="1" type="ORF">ACFOPX_04760</name>
</gene>
<sequence length="114" mass="12947">DTILLLLQMGYIVVNVDGLLEHLSNRARALLLNPELITDELLAWAYEETLECAQGKEVPSFALYDFALMRLKRLLKMPFSDEDALIYENARKVLENATISNVERAPLPAPSIRF</sequence>
<reference evidence="2" key="1">
    <citation type="journal article" date="2019" name="Int. J. Syst. Evol. Microbiol.">
        <title>The Global Catalogue of Microorganisms (GCM) 10K type strain sequencing project: providing services to taxonomists for standard genome sequencing and annotation.</title>
        <authorList>
            <consortium name="The Broad Institute Genomics Platform"/>
            <consortium name="The Broad Institute Genome Sequencing Center for Infectious Disease"/>
            <person name="Wu L."/>
            <person name="Ma J."/>
        </authorList>
    </citation>
    <scope>NUCLEOTIDE SEQUENCE [LARGE SCALE GENOMIC DNA]</scope>
    <source>
        <strain evidence="2">CCUG 53816</strain>
    </source>
</reference>
<dbReference type="EMBL" id="JBHRZO010000023">
    <property type="protein sequence ID" value="MFC3847843.1"/>
    <property type="molecule type" value="Genomic_DNA"/>
</dbReference>
<keyword evidence="2" id="KW-1185">Reference proteome</keyword>
<accession>A0ABV7ZJ84</accession>
<organism evidence="1 2">
    <name type="scientific">Helicobacter baculiformis</name>
    <dbReference type="NCBI Taxonomy" id="427351"/>
    <lineage>
        <taxon>Bacteria</taxon>
        <taxon>Pseudomonadati</taxon>
        <taxon>Campylobacterota</taxon>
        <taxon>Epsilonproteobacteria</taxon>
        <taxon>Campylobacterales</taxon>
        <taxon>Helicobacteraceae</taxon>
        <taxon>Helicobacter</taxon>
    </lineage>
</organism>
<evidence type="ECO:0000313" key="1">
    <source>
        <dbReference type="EMBL" id="MFC3847843.1"/>
    </source>
</evidence>
<protein>
    <submittedName>
        <fullName evidence="1">Uncharacterized protein</fullName>
    </submittedName>
</protein>
<feature type="non-terminal residue" evidence="1">
    <location>
        <position position="1"/>
    </location>
</feature>
<dbReference type="Proteomes" id="UP001595783">
    <property type="component" value="Unassembled WGS sequence"/>
</dbReference>